<dbReference type="GO" id="GO:0003697">
    <property type="term" value="F:single-stranded DNA binding"/>
    <property type="evidence" value="ECO:0007669"/>
    <property type="project" value="InterPro"/>
</dbReference>
<dbReference type="AlphaFoldDB" id="A0A7Y4A2U7"/>
<evidence type="ECO:0000313" key="4">
    <source>
        <dbReference type="EMBL" id="NOH73426.1"/>
    </source>
</evidence>
<evidence type="ECO:0000256" key="3">
    <source>
        <dbReference type="ARBA" id="ARBA00030596"/>
    </source>
</evidence>
<keyword evidence="1" id="KW-0235">DNA replication</keyword>
<protein>
    <recommendedName>
        <fullName evidence="3">Single-stranded DNA-binding protein</fullName>
    </recommendedName>
</protein>
<dbReference type="RefSeq" id="WP_171362370.1">
    <property type="nucleotide sequence ID" value="NZ_VTXC01000103.1"/>
</dbReference>
<dbReference type="GO" id="GO:0006260">
    <property type="term" value="P:DNA replication"/>
    <property type="evidence" value="ECO:0007669"/>
    <property type="project" value="UniProtKB-KW"/>
</dbReference>
<dbReference type="InterPro" id="IPR003512">
    <property type="entry name" value="Phage_M13_G5P_DNA-bd"/>
</dbReference>
<dbReference type="Pfam" id="PF02303">
    <property type="entry name" value="Phage_DNA_bind"/>
    <property type="match status" value="1"/>
</dbReference>
<dbReference type="Proteomes" id="UP000565719">
    <property type="component" value="Unassembled WGS sequence"/>
</dbReference>
<reference evidence="4 5" key="1">
    <citation type="submission" date="2019-09" db="EMBL/GenBank/DDBJ databases">
        <title>Draft genome sequencing and comparative genomics of hatchery-associated Vibrios.</title>
        <authorList>
            <person name="Kehlet-Delgado H."/>
            <person name="Mueller R.S."/>
        </authorList>
    </citation>
    <scope>NUCLEOTIDE SEQUENCE [LARGE SCALE GENOMIC DNA]</scope>
    <source>
        <strain evidence="4 5">99-46-Y</strain>
    </source>
</reference>
<dbReference type="InterPro" id="IPR012340">
    <property type="entry name" value="NA-bd_OB-fold"/>
</dbReference>
<evidence type="ECO:0000256" key="2">
    <source>
        <dbReference type="ARBA" id="ARBA00023125"/>
    </source>
</evidence>
<accession>A0A7Y4A2U7</accession>
<dbReference type="SUPFAM" id="SSF50249">
    <property type="entry name" value="Nucleic acid-binding proteins"/>
    <property type="match status" value="1"/>
</dbReference>
<evidence type="ECO:0000256" key="1">
    <source>
        <dbReference type="ARBA" id="ARBA00022705"/>
    </source>
</evidence>
<keyword evidence="2" id="KW-0238">DNA-binding</keyword>
<gene>
    <name evidence="4" type="ORF">F0225_19130</name>
</gene>
<organism evidence="4 5">
    <name type="scientific">Vibrio pectenicida</name>
    <dbReference type="NCBI Taxonomy" id="62763"/>
    <lineage>
        <taxon>Bacteria</taxon>
        <taxon>Pseudomonadati</taxon>
        <taxon>Pseudomonadota</taxon>
        <taxon>Gammaproteobacteria</taxon>
        <taxon>Vibrionales</taxon>
        <taxon>Vibrionaceae</taxon>
        <taxon>Vibrio</taxon>
    </lineage>
</organism>
<sequence>MLVIEVAPEDVKTETRIIPASGERPPRTVHDQTVLFRLGGRSIIESRLSHDSPDLKLAAGIYTLDGSSYQINNYGGVELKKGYLQTIIPLAKAIQPFMAQLKMKEF</sequence>
<proteinExistence type="predicted"/>
<dbReference type="Gene3D" id="2.40.50.140">
    <property type="entry name" value="Nucleic acid-binding proteins"/>
    <property type="match status" value="1"/>
</dbReference>
<evidence type="ECO:0000313" key="5">
    <source>
        <dbReference type="Proteomes" id="UP000565719"/>
    </source>
</evidence>
<dbReference type="EMBL" id="VTXC01000103">
    <property type="protein sequence ID" value="NOH73426.1"/>
    <property type="molecule type" value="Genomic_DNA"/>
</dbReference>
<comment type="caution">
    <text evidence="4">The sequence shown here is derived from an EMBL/GenBank/DDBJ whole genome shotgun (WGS) entry which is preliminary data.</text>
</comment>
<name>A0A7Y4A2U7_9VIBR</name>